<dbReference type="AlphaFoldDB" id="A0A8J6UG09"/>
<dbReference type="CDD" id="cd00102">
    <property type="entry name" value="IPT"/>
    <property type="match status" value="1"/>
</dbReference>
<evidence type="ECO:0000313" key="3">
    <source>
        <dbReference type="Proteomes" id="UP000600588"/>
    </source>
</evidence>
<keyword evidence="3" id="KW-1185">Reference proteome</keyword>
<proteinExistence type="predicted"/>
<comment type="caution">
    <text evidence="2">The sequence shown here is derived from an EMBL/GenBank/DDBJ whole genome shotgun (WGS) entry which is preliminary data.</text>
</comment>
<organism evidence="2 3">
    <name type="scientific">Aestuariibaculum sediminum</name>
    <dbReference type="NCBI Taxonomy" id="2770637"/>
    <lineage>
        <taxon>Bacteria</taxon>
        <taxon>Pseudomonadati</taxon>
        <taxon>Bacteroidota</taxon>
        <taxon>Flavobacteriia</taxon>
        <taxon>Flavobacteriales</taxon>
        <taxon>Flavobacteriaceae</taxon>
    </lineage>
</organism>
<dbReference type="Gene3D" id="2.60.40.10">
    <property type="entry name" value="Immunoglobulins"/>
    <property type="match status" value="1"/>
</dbReference>
<evidence type="ECO:0000259" key="1">
    <source>
        <dbReference type="Pfam" id="PF01833"/>
    </source>
</evidence>
<name>A0A8J6UG09_9FLAO</name>
<dbReference type="InterPro" id="IPR013783">
    <property type="entry name" value="Ig-like_fold"/>
</dbReference>
<dbReference type="InterPro" id="IPR014756">
    <property type="entry name" value="Ig_E-set"/>
</dbReference>
<feature type="domain" description="IPT/TIG" evidence="1">
    <location>
        <begin position="3"/>
        <end position="63"/>
    </location>
</feature>
<dbReference type="InterPro" id="IPR002909">
    <property type="entry name" value="IPT_dom"/>
</dbReference>
<accession>A0A8J6UG09</accession>
<dbReference type="Pfam" id="PF01833">
    <property type="entry name" value="TIG"/>
    <property type="match status" value="1"/>
</dbReference>
<gene>
    <name evidence="2" type="ORF">ICJ83_06755</name>
</gene>
<dbReference type="Proteomes" id="UP000600588">
    <property type="component" value="Unassembled WGS sequence"/>
</dbReference>
<dbReference type="EMBL" id="JACVXB010000002">
    <property type="protein sequence ID" value="MBD0831826.1"/>
    <property type="molecule type" value="Genomic_DNA"/>
</dbReference>
<evidence type="ECO:0000313" key="2">
    <source>
        <dbReference type="EMBL" id="MBD0831826.1"/>
    </source>
</evidence>
<protein>
    <submittedName>
        <fullName evidence="2">IPT/TIG domain-containing protein</fullName>
    </submittedName>
</protein>
<dbReference type="SUPFAM" id="SSF81296">
    <property type="entry name" value="E set domains"/>
    <property type="match status" value="1"/>
</dbReference>
<sequence>MSSSTGNIGDEITINGQNFNSNGNYIIQFNGVNGVITEITSTAIKVQIPSGATSGDIVLVYNDISTVIGSITINLNNLYGYKYFGNPSGDSSEQKQIVEIDKSNGTSQLVASLNVNSTYFENIVFDSSSNKIIGLYDVDDNNVSQSLLIIDLNNGNSQTVDLNNVSENSRYSGLVVGNNSKIYGYKYYGNPSGNSSEQKQIVEIDKSNGTSQLVATLNINSTYFGNLVFDSSSNKIIGLYDVDDNNVSQSLLIVDLNNGNSQTVHLNNVSENSRYSGLIVGNNSKLYGYKYYGTPSGDSSEQKQIVEIDKSNGTSQLVATLNVISTYFGNLVFDSSSNKIIGLYDVDDNNVSQSLLIVDLNNGNSQTVDLNNVSENSRYSGLINE</sequence>
<reference evidence="2 3" key="1">
    <citation type="submission" date="2020-09" db="EMBL/GenBank/DDBJ databases">
        <title>TT11 complete genome.</title>
        <authorList>
            <person name="Wu Z."/>
        </authorList>
    </citation>
    <scope>NUCLEOTIDE SEQUENCE [LARGE SCALE GENOMIC DNA]</scope>
    <source>
        <strain evidence="2 3">TT11</strain>
    </source>
</reference>